<keyword evidence="3 5" id="KW-0063">Aspartyl esterase</keyword>
<comment type="pathway">
    <text evidence="1 5">Glycan metabolism; pectin degradation; 2-dehydro-3-deoxy-D-gluconate from pectin: step 1/5.</text>
</comment>
<evidence type="ECO:0000256" key="4">
    <source>
        <dbReference type="PROSITE-ProRule" id="PRU10040"/>
    </source>
</evidence>
<protein>
    <recommendedName>
        <fullName evidence="5">Pectinesterase</fullName>
        <ecNumber evidence="5">3.1.1.11</ecNumber>
    </recommendedName>
</protein>
<evidence type="ECO:0000259" key="7">
    <source>
        <dbReference type="Pfam" id="PF01095"/>
    </source>
</evidence>
<comment type="caution">
    <text evidence="8">The sequence shown here is derived from an EMBL/GenBank/DDBJ whole genome shotgun (WGS) entry which is preliminary data.</text>
</comment>
<proteinExistence type="predicted"/>
<sequence>MDKTVISESRCCADGFGTSADTAVVRVYAGDFVAKDLSVENTAGPKVLYGQAVALLIASEQSAVFRCVLQSYQDTLCALAGKQFYRECRISGTVDFVFGNATTVFQKCDLIAQLPLPVQSNTITAQSRQGPDSTGFVFQQCTVEADDNLAHAQSGIRTYLGRPYEPYSHTVFMQCNLSSVVDPEGWLQWQRDPVPDTLFYAEFLNVGPGADVSKRVCWPGFRVIHDPAEASAFTVEKFISGQDWLPSIGVDFTPDVAVAPPGHSKKDSELRFMYEDLQPKYLGTTHGLHNFFFTLNRLLRVTIAPKAGELADERAARAAAAAPHASAPTPPPEASRRRSSSLIAAMLKSILNACCFNAKENWENKKRIKKQVRRYKRDQRAQGHEVFPDGSECEPDGEPPVFEDPLAGYDWDDLAPPPAPAQDAQEGEDQGHKEEGILLFCLQCDVETVVAILEVVGGWNEDDDQGYVRGLPDDRRTQGKEETVIIEDQEKGSRKEIEQVGCC</sequence>
<evidence type="ECO:0000256" key="2">
    <source>
        <dbReference type="ARBA" id="ARBA00022801"/>
    </source>
</evidence>
<dbReference type="AlphaFoldDB" id="A0AAV5FCY3"/>
<dbReference type="PROSITE" id="PS00503">
    <property type="entry name" value="PECTINESTERASE_2"/>
    <property type="match status" value="1"/>
</dbReference>
<name>A0AAV5FCY3_ELECO</name>
<dbReference type="InterPro" id="IPR033131">
    <property type="entry name" value="Pectinesterase_Asp_AS"/>
</dbReference>
<accession>A0AAV5FCY3</accession>
<dbReference type="Proteomes" id="UP001054889">
    <property type="component" value="Unassembled WGS sequence"/>
</dbReference>
<dbReference type="InterPro" id="IPR000070">
    <property type="entry name" value="Pectinesterase_cat"/>
</dbReference>
<feature type="region of interest" description="Disordered" evidence="6">
    <location>
        <begin position="314"/>
        <end position="339"/>
    </location>
</feature>
<dbReference type="InterPro" id="IPR011050">
    <property type="entry name" value="Pectin_lyase_fold/virulence"/>
</dbReference>
<organism evidence="8 9">
    <name type="scientific">Eleusine coracana subsp. coracana</name>
    <dbReference type="NCBI Taxonomy" id="191504"/>
    <lineage>
        <taxon>Eukaryota</taxon>
        <taxon>Viridiplantae</taxon>
        <taxon>Streptophyta</taxon>
        <taxon>Embryophyta</taxon>
        <taxon>Tracheophyta</taxon>
        <taxon>Spermatophyta</taxon>
        <taxon>Magnoliopsida</taxon>
        <taxon>Liliopsida</taxon>
        <taxon>Poales</taxon>
        <taxon>Poaceae</taxon>
        <taxon>PACMAD clade</taxon>
        <taxon>Chloridoideae</taxon>
        <taxon>Cynodonteae</taxon>
        <taxon>Eleusininae</taxon>
        <taxon>Eleusine</taxon>
    </lineage>
</organism>
<feature type="compositionally biased region" description="Low complexity" evidence="6">
    <location>
        <begin position="317"/>
        <end position="327"/>
    </location>
</feature>
<evidence type="ECO:0000313" key="8">
    <source>
        <dbReference type="EMBL" id="GJN33584.1"/>
    </source>
</evidence>
<dbReference type="EMBL" id="BQKI01000085">
    <property type="protein sequence ID" value="GJN33584.1"/>
    <property type="molecule type" value="Genomic_DNA"/>
</dbReference>
<evidence type="ECO:0000256" key="6">
    <source>
        <dbReference type="SAM" id="MobiDB-lite"/>
    </source>
</evidence>
<evidence type="ECO:0000256" key="5">
    <source>
        <dbReference type="RuleBase" id="RU000589"/>
    </source>
</evidence>
<feature type="compositionally biased region" description="Basic and acidic residues" evidence="6">
    <location>
        <begin position="378"/>
        <end position="387"/>
    </location>
</feature>
<dbReference type="PANTHER" id="PTHR31707">
    <property type="entry name" value="PECTINESTERASE"/>
    <property type="match status" value="1"/>
</dbReference>
<dbReference type="SUPFAM" id="SSF51126">
    <property type="entry name" value="Pectin lyase-like"/>
    <property type="match status" value="1"/>
</dbReference>
<reference evidence="8" key="1">
    <citation type="journal article" date="2018" name="DNA Res.">
        <title>Multiple hybrid de novo genome assembly of finger millet, an orphan allotetraploid crop.</title>
        <authorList>
            <person name="Hatakeyama M."/>
            <person name="Aluri S."/>
            <person name="Balachadran M.T."/>
            <person name="Sivarajan S.R."/>
            <person name="Patrignani A."/>
            <person name="Gruter S."/>
            <person name="Poveda L."/>
            <person name="Shimizu-Inatsugi R."/>
            <person name="Baeten J."/>
            <person name="Francoijs K.J."/>
            <person name="Nataraja K.N."/>
            <person name="Reddy Y.A.N."/>
            <person name="Phadnis S."/>
            <person name="Ravikumar R.L."/>
            <person name="Schlapbach R."/>
            <person name="Sreeman S.M."/>
            <person name="Shimizu K.K."/>
        </authorList>
    </citation>
    <scope>NUCLEOTIDE SEQUENCE</scope>
</reference>
<evidence type="ECO:0000313" key="9">
    <source>
        <dbReference type="Proteomes" id="UP001054889"/>
    </source>
</evidence>
<keyword evidence="2 5" id="KW-0378">Hydrolase</keyword>
<gene>
    <name evidence="8" type="primary">gb22203</name>
    <name evidence="8" type="ORF">PR202_gb22203</name>
</gene>
<dbReference type="InterPro" id="IPR012334">
    <property type="entry name" value="Pectin_lyas_fold"/>
</dbReference>
<dbReference type="Pfam" id="PF01095">
    <property type="entry name" value="Pectinesterase"/>
    <property type="match status" value="1"/>
</dbReference>
<dbReference type="GO" id="GO:0030599">
    <property type="term" value="F:pectinesterase activity"/>
    <property type="evidence" value="ECO:0007669"/>
    <property type="project" value="UniProtKB-UniRule"/>
</dbReference>
<dbReference type="Gene3D" id="2.160.20.10">
    <property type="entry name" value="Single-stranded right-handed beta-helix, Pectin lyase-like"/>
    <property type="match status" value="1"/>
</dbReference>
<feature type="active site" evidence="4">
    <location>
        <position position="95"/>
    </location>
</feature>
<reference evidence="8" key="2">
    <citation type="submission" date="2021-12" db="EMBL/GenBank/DDBJ databases">
        <title>Resequencing data analysis of finger millet.</title>
        <authorList>
            <person name="Hatakeyama M."/>
            <person name="Aluri S."/>
            <person name="Balachadran M.T."/>
            <person name="Sivarajan S.R."/>
            <person name="Poveda L."/>
            <person name="Shimizu-Inatsugi R."/>
            <person name="Schlapbach R."/>
            <person name="Sreeman S.M."/>
            <person name="Shimizu K.K."/>
        </authorList>
    </citation>
    <scope>NUCLEOTIDE SEQUENCE</scope>
</reference>
<feature type="domain" description="Pectinesterase catalytic" evidence="7">
    <location>
        <begin position="2"/>
        <end position="241"/>
    </location>
</feature>
<comment type="catalytic activity">
    <reaction evidence="5">
        <text>[(1-&gt;4)-alpha-D-galacturonosyl methyl ester](n) + n H2O = [(1-&gt;4)-alpha-D-galacturonosyl](n) + n methanol + n H(+)</text>
        <dbReference type="Rhea" id="RHEA:22380"/>
        <dbReference type="Rhea" id="RHEA-COMP:14570"/>
        <dbReference type="Rhea" id="RHEA-COMP:14573"/>
        <dbReference type="ChEBI" id="CHEBI:15377"/>
        <dbReference type="ChEBI" id="CHEBI:15378"/>
        <dbReference type="ChEBI" id="CHEBI:17790"/>
        <dbReference type="ChEBI" id="CHEBI:140522"/>
        <dbReference type="ChEBI" id="CHEBI:140523"/>
        <dbReference type="EC" id="3.1.1.11"/>
    </reaction>
</comment>
<dbReference type="GO" id="GO:0045490">
    <property type="term" value="P:pectin catabolic process"/>
    <property type="evidence" value="ECO:0007669"/>
    <property type="project" value="UniProtKB-UniRule"/>
</dbReference>
<evidence type="ECO:0000256" key="3">
    <source>
        <dbReference type="ARBA" id="ARBA00023085"/>
    </source>
</evidence>
<dbReference type="EC" id="3.1.1.11" evidence="5"/>
<feature type="region of interest" description="Disordered" evidence="6">
    <location>
        <begin position="373"/>
        <end position="399"/>
    </location>
</feature>
<dbReference type="GO" id="GO:0042545">
    <property type="term" value="P:cell wall modification"/>
    <property type="evidence" value="ECO:0007669"/>
    <property type="project" value="UniProtKB-UniRule"/>
</dbReference>
<keyword evidence="9" id="KW-1185">Reference proteome</keyword>
<evidence type="ECO:0000256" key="1">
    <source>
        <dbReference type="ARBA" id="ARBA00005184"/>
    </source>
</evidence>